<gene>
    <name evidence="1" type="ORF">M9Y10_022317</name>
</gene>
<protein>
    <submittedName>
        <fullName evidence="1">Uncharacterized protein</fullName>
    </submittedName>
</protein>
<reference evidence="1 2" key="1">
    <citation type="submission" date="2024-04" db="EMBL/GenBank/DDBJ databases">
        <title>Tritrichomonas musculus Genome.</title>
        <authorList>
            <person name="Alves-Ferreira E."/>
            <person name="Grigg M."/>
            <person name="Lorenzi H."/>
            <person name="Galac M."/>
        </authorList>
    </citation>
    <scope>NUCLEOTIDE SEQUENCE [LARGE SCALE GENOMIC DNA]</scope>
    <source>
        <strain evidence="1 2">EAF2021</strain>
    </source>
</reference>
<accession>A0ABR2KRX2</accession>
<proteinExistence type="predicted"/>
<sequence>MSGIISDVRIFYPDSAPEFVVIERHMDSGIAYYRNNGRIELRDRVDNHLIEEEEMTQETIDYLKQRFEENKRSFEQTELNCAKVSALHKKTICKK</sequence>
<evidence type="ECO:0000313" key="2">
    <source>
        <dbReference type="Proteomes" id="UP001470230"/>
    </source>
</evidence>
<comment type="caution">
    <text evidence="1">The sequence shown here is derived from an EMBL/GenBank/DDBJ whole genome shotgun (WGS) entry which is preliminary data.</text>
</comment>
<dbReference type="EMBL" id="JAPFFF010000003">
    <property type="protein sequence ID" value="KAK8893888.1"/>
    <property type="molecule type" value="Genomic_DNA"/>
</dbReference>
<keyword evidence="2" id="KW-1185">Reference proteome</keyword>
<dbReference type="Proteomes" id="UP001470230">
    <property type="component" value="Unassembled WGS sequence"/>
</dbReference>
<name>A0ABR2KRX2_9EUKA</name>
<organism evidence="1 2">
    <name type="scientific">Tritrichomonas musculus</name>
    <dbReference type="NCBI Taxonomy" id="1915356"/>
    <lineage>
        <taxon>Eukaryota</taxon>
        <taxon>Metamonada</taxon>
        <taxon>Parabasalia</taxon>
        <taxon>Tritrichomonadida</taxon>
        <taxon>Tritrichomonadidae</taxon>
        <taxon>Tritrichomonas</taxon>
    </lineage>
</organism>
<evidence type="ECO:0000313" key="1">
    <source>
        <dbReference type="EMBL" id="KAK8893888.1"/>
    </source>
</evidence>